<dbReference type="PANTHER" id="PTHR24368">
    <property type="entry name" value="AMPHOTERIN-INDUCED PROTEIN"/>
    <property type="match status" value="1"/>
</dbReference>
<name>A0A8T0E9Y5_ARGBR</name>
<dbReference type="PROSITE" id="PS51450">
    <property type="entry name" value="LRR"/>
    <property type="match status" value="1"/>
</dbReference>
<proteinExistence type="inferred from homology"/>
<feature type="signal peptide" evidence="12">
    <location>
        <begin position="1"/>
        <end position="21"/>
    </location>
</feature>
<evidence type="ECO:0000256" key="12">
    <source>
        <dbReference type="SAM" id="SignalP"/>
    </source>
</evidence>
<protein>
    <submittedName>
        <fullName evidence="14">Slit protein like</fullName>
    </submittedName>
</protein>
<sequence>MDFKHLVVLIFLVVLIPACLADPMDICPPKDLTTPCVCRNHFDDGRAIVTCEKITGKDVILDVLNKTSDYGYGYFMIDLSSLTYIPAAAFEIKKLVRLIIMDTTMVSLFDKPPNAKDLLGLTAYGLKLSRAIQWDLFTEIPNLKNLTIQNSPLRNIDDKFVQYAPKSLERITISNCSISKVHEEAFASMNSLIDIVMDEGKIKTLARSMFPTPAEIRKFSFKNQRIESLPENLFSDMPHLQHLWLTGNLISQISENTFKAPFKILMSCLLDKNPIKCNCSIRWIALIKDREGVFWRNLLGRCEEPKNLHGVELTALTPNHFQHCEGF</sequence>
<reference evidence="14" key="2">
    <citation type="submission" date="2020-06" db="EMBL/GenBank/DDBJ databases">
        <authorList>
            <person name="Sheffer M."/>
        </authorList>
    </citation>
    <scope>NUCLEOTIDE SEQUENCE</scope>
</reference>
<dbReference type="InterPro" id="IPR031283">
    <property type="entry name" value="AMIGO"/>
</dbReference>
<keyword evidence="7" id="KW-0130">Cell adhesion</keyword>
<dbReference type="Proteomes" id="UP000807504">
    <property type="component" value="Unassembled WGS sequence"/>
</dbReference>
<dbReference type="SUPFAM" id="SSF52058">
    <property type="entry name" value="L domain-like"/>
    <property type="match status" value="1"/>
</dbReference>
<evidence type="ECO:0000313" key="15">
    <source>
        <dbReference type="Proteomes" id="UP000807504"/>
    </source>
</evidence>
<evidence type="ECO:0000256" key="5">
    <source>
        <dbReference type="ARBA" id="ARBA00022729"/>
    </source>
</evidence>
<dbReference type="GO" id="GO:0005886">
    <property type="term" value="C:plasma membrane"/>
    <property type="evidence" value="ECO:0007669"/>
    <property type="project" value="UniProtKB-SubCell"/>
</dbReference>
<keyword evidence="5 12" id="KW-0732">Signal</keyword>
<keyword evidence="10" id="KW-0325">Glycoprotein</keyword>
<evidence type="ECO:0000259" key="13">
    <source>
        <dbReference type="SMART" id="SM00082"/>
    </source>
</evidence>
<keyword evidence="8" id="KW-1133">Transmembrane helix</keyword>
<dbReference type="InterPro" id="IPR032675">
    <property type="entry name" value="LRR_dom_sf"/>
</dbReference>
<comment type="caution">
    <text evidence="14">The sequence shown here is derived from an EMBL/GenBank/DDBJ whole genome shotgun (WGS) entry which is preliminary data.</text>
</comment>
<dbReference type="InterPro" id="IPR000483">
    <property type="entry name" value="Cys-rich_flank_reg_C"/>
</dbReference>
<evidence type="ECO:0000256" key="7">
    <source>
        <dbReference type="ARBA" id="ARBA00022889"/>
    </source>
</evidence>
<keyword evidence="4" id="KW-0812">Transmembrane</keyword>
<evidence type="ECO:0000313" key="14">
    <source>
        <dbReference type="EMBL" id="KAF8768258.1"/>
    </source>
</evidence>
<evidence type="ECO:0000256" key="3">
    <source>
        <dbReference type="ARBA" id="ARBA00022614"/>
    </source>
</evidence>
<reference evidence="14" key="1">
    <citation type="journal article" date="2020" name="bioRxiv">
        <title>Chromosome-level reference genome of the European wasp spider Argiope bruennichi: a resource for studies on range expansion and evolutionary adaptation.</title>
        <authorList>
            <person name="Sheffer M.M."/>
            <person name="Hoppe A."/>
            <person name="Krehenwinkel H."/>
            <person name="Uhl G."/>
            <person name="Kuss A.W."/>
            <person name="Jensen L."/>
            <person name="Jensen C."/>
            <person name="Gillespie R.G."/>
            <person name="Hoff K.J."/>
            <person name="Prost S."/>
        </authorList>
    </citation>
    <scope>NUCLEOTIDE SEQUENCE</scope>
</reference>
<evidence type="ECO:0000256" key="1">
    <source>
        <dbReference type="ARBA" id="ARBA00004251"/>
    </source>
</evidence>
<dbReference type="InterPro" id="IPR026906">
    <property type="entry name" value="LRR_5"/>
</dbReference>
<keyword evidence="11" id="KW-0393">Immunoglobulin domain</keyword>
<comment type="similarity">
    <text evidence="2">Belongs to the immunoglobulin superfamily. AMIGO family.</text>
</comment>
<evidence type="ECO:0000256" key="2">
    <source>
        <dbReference type="ARBA" id="ARBA00005670"/>
    </source>
</evidence>
<keyword evidence="9" id="KW-0472">Membrane</keyword>
<evidence type="ECO:0000256" key="8">
    <source>
        <dbReference type="ARBA" id="ARBA00022989"/>
    </source>
</evidence>
<feature type="domain" description="LRRCT" evidence="13">
    <location>
        <begin position="273"/>
        <end position="325"/>
    </location>
</feature>
<dbReference type="InterPro" id="IPR001611">
    <property type="entry name" value="Leu-rich_rpt"/>
</dbReference>
<keyword evidence="6" id="KW-0677">Repeat</keyword>
<dbReference type="PANTHER" id="PTHR24368:SF210">
    <property type="entry name" value="SURFACE ANTIGEN BSPA-LIKE"/>
    <property type="match status" value="1"/>
</dbReference>
<dbReference type="Pfam" id="PF13306">
    <property type="entry name" value="LRR_5"/>
    <property type="match status" value="1"/>
</dbReference>
<keyword evidence="15" id="KW-1185">Reference proteome</keyword>
<dbReference type="SMART" id="SM00082">
    <property type="entry name" value="LRRCT"/>
    <property type="match status" value="1"/>
</dbReference>
<gene>
    <name evidence="14" type="ORF">HNY73_021098</name>
</gene>
<accession>A0A8T0E9Y5</accession>
<organism evidence="14 15">
    <name type="scientific">Argiope bruennichi</name>
    <name type="common">Wasp spider</name>
    <name type="synonym">Aranea bruennichi</name>
    <dbReference type="NCBI Taxonomy" id="94029"/>
    <lineage>
        <taxon>Eukaryota</taxon>
        <taxon>Metazoa</taxon>
        <taxon>Ecdysozoa</taxon>
        <taxon>Arthropoda</taxon>
        <taxon>Chelicerata</taxon>
        <taxon>Arachnida</taxon>
        <taxon>Araneae</taxon>
        <taxon>Araneomorphae</taxon>
        <taxon>Entelegynae</taxon>
        <taxon>Araneoidea</taxon>
        <taxon>Araneidae</taxon>
        <taxon>Argiope</taxon>
    </lineage>
</organism>
<evidence type="ECO:0000256" key="10">
    <source>
        <dbReference type="ARBA" id="ARBA00023180"/>
    </source>
</evidence>
<dbReference type="Gene3D" id="3.80.10.10">
    <property type="entry name" value="Ribonuclease Inhibitor"/>
    <property type="match status" value="1"/>
</dbReference>
<evidence type="ECO:0000256" key="4">
    <source>
        <dbReference type="ARBA" id="ARBA00022692"/>
    </source>
</evidence>
<dbReference type="AlphaFoldDB" id="A0A8T0E9Y5"/>
<dbReference type="InterPro" id="IPR003591">
    <property type="entry name" value="Leu-rich_rpt_typical-subtyp"/>
</dbReference>
<evidence type="ECO:0000256" key="9">
    <source>
        <dbReference type="ARBA" id="ARBA00023136"/>
    </source>
</evidence>
<feature type="chain" id="PRO_5035889132" evidence="12">
    <location>
        <begin position="22"/>
        <end position="327"/>
    </location>
</feature>
<dbReference type="SMART" id="SM00369">
    <property type="entry name" value="LRR_TYP"/>
    <property type="match status" value="2"/>
</dbReference>
<keyword evidence="3" id="KW-0433">Leucine-rich repeat</keyword>
<comment type="subcellular location">
    <subcellularLocation>
        <location evidence="1">Cell membrane</location>
        <topology evidence="1">Single-pass type I membrane protein</topology>
    </subcellularLocation>
</comment>
<evidence type="ECO:0000256" key="6">
    <source>
        <dbReference type="ARBA" id="ARBA00022737"/>
    </source>
</evidence>
<dbReference type="EMBL" id="JABXBU010002230">
    <property type="protein sequence ID" value="KAF8768258.1"/>
    <property type="molecule type" value="Genomic_DNA"/>
</dbReference>
<evidence type="ECO:0000256" key="11">
    <source>
        <dbReference type="ARBA" id="ARBA00023319"/>
    </source>
</evidence>
<dbReference type="GO" id="GO:0007155">
    <property type="term" value="P:cell adhesion"/>
    <property type="evidence" value="ECO:0007669"/>
    <property type="project" value="UniProtKB-KW"/>
</dbReference>